<feature type="region of interest" description="Disordered" evidence="4">
    <location>
        <begin position="1"/>
        <end position="21"/>
    </location>
</feature>
<evidence type="ECO:0000256" key="1">
    <source>
        <dbReference type="ARBA" id="ARBA00022737"/>
    </source>
</evidence>
<keyword evidence="2 3" id="KW-0040">ANK repeat</keyword>
<sequence length="271" mass="29775">MDGKGRTAMHHAASRGISRQDVATPSGHTAFMWAAMFGCDASLRTMLNENPLLSRHERDNEGNTALHLAAKRDLPDTVKLLVSAGWDTECKNDRGESAFVTAAANGSANAMRALLSYGADVFALDKATSEAHFCVGRNAGFIDGTLSSLMVTLGGAQDVRAETVDLRQWAVERSQICCQKNGADIRVRDSRGWDCLMLTLKANPRSWPILTILIKIQRWYRKKLFLRGLLHQPNRKGARIRQVCASLGAEMLEAGAQIPSVYFAVRRSLFA</sequence>
<dbReference type="AlphaFoldDB" id="A0A914S738"/>
<keyword evidence="5" id="KW-1185">Reference proteome</keyword>
<dbReference type="PROSITE" id="PS50297">
    <property type="entry name" value="ANK_REP_REGION"/>
    <property type="match status" value="2"/>
</dbReference>
<name>A0A914S738_PAREQ</name>
<evidence type="ECO:0000256" key="3">
    <source>
        <dbReference type="PROSITE-ProRule" id="PRU00023"/>
    </source>
</evidence>
<evidence type="ECO:0000256" key="2">
    <source>
        <dbReference type="ARBA" id="ARBA00023043"/>
    </source>
</evidence>
<dbReference type="Gene3D" id="1.25.40.20">
    <property type="entry name" value="Ankyrin repeat-containing domain"/>
    <property type="match status" value="1"/>
</dbReference>
<dbReference type="InterPro" id="IPR036770">
    <property type="entry name" value="Ankyrin_rpt-contain_sf"/>
</dbReference>
<feature type="repeat" description="ANK" evidence="3">
    <location>
        <begin position="94"/>
        <end position="126"/>
    </location>
</feature>
<feature type="repeat" description="ANK" evidence="3">
    <location>
        <begin position="61"/>
        <end position="93"/>
    </location>
</feature>
<protein>
    <submittedName>
        <fullName evidence="6">Uncharacterized protein</fullName>
    </submittedName>
</protein>
<accession>A0A914S738</accession>
<dbReference type="InterPro" id="IPR050889">
    <property type="entry name" value="Dendritic_Spine_Reg/Scaffold"/>
</dbReference>
<dbReference type="WBParaSite" id="PEQ_0001299401-mRNA-1">
    <property type="protein sequence ID" value="PEQ_0001299401-mRNA-1"/>
    <property type="gene ID" value="PEQ_0001299401"/>
</dbReference>
<dbReference type="InterPro" id="IPR002110">
    <property type="entry name" value="Ankyrin_rpt"/>
</dbReference>
<evidence type="ECO:0000313" key="6">
    <source>
        <dbReference type="WBParaSite" id="PEQ_0001299401-mRNA-1"/>
    </source>
</evidence>
<dbReference type="PANTHER" id="PTHR24166:SF48">
    <property type="entry name" value="PROTEIN VAPYRIN"/>
    <property type="match status" value="1"/>
</dbReference>
<organism evidence="5 6">
    <name type="scientific">Parascaris equorum</name>
    <name type="common">Equine roundworm</name>
    <dbReference type="NCBI Taxonomy" id="6256"/>
    <lineage>
        <taxon>Eukaryota</taxon>
        <taxon>Metazoa</taxon>
        <taxon>Ecdysozoa</taxon>
        <taxon>Nematoda</taxon>
        <taxon>Chromadorea</taxon>
        <taxon>Rhabditida</taxon>
        <taxon>Spirurina</taxon>
        <taxon>Ascaridomorpha</taxon>
        <taxon>Ascaridoidea</taxon>
        <taxon>Ascarididae</taxon>
        <taxon>Parascaris</taxon>
    </lineage>
</organism>
<dbReference type="Proteomes" id="UP000887564">
    <property type="component" value="Unplaced"/>
</dbReference>
<evidence type="ECO:0000256" key="4">
    <source>
        <dbReference type="SAM" id="MobiDB-lite"/>
    </source>
</evidence>
<dbReference type="Pfam" id="PF12796">
    <property type="entry name" value="Ank_2"/>
    <property type="match status" value="1"/>
</dbReference>
<reference evidence="6" key="1">
    <citation type="submission" date="2022-11" db="UniProtKB">
        <authorList>
            <consortium name="WormBaseParasite"/>
        </authorList>
    </citation>
    <scope>IDENTIFICATION</scope>
</reference>
<proteinExistence type="predicted"/>
<keyword evidence="1" id="KW-0677">Repeat</keyword>
<dbReference type="PROSITE" id="PS50088">
    <property type="entry name" value="ANK_REPEAT"/>
    <property type="match status" value="2"/>
</dbReference>
<evidence type="ECO:0000313" key="5">
    <source>
        <dbReference type="Proteomes" id="UP000887564"/>
    </source>
</evidence>
<dbReference type="SMART" id="SM00248">
    <property type="entry name" value="ANK"/>
    <property type="match status" value="3"/>
</dbReference>
<dbReference type="SUPFAM" id="SSF48403">
    <property type="entry name" value="Ankyrin repeat"/>
    <property type="match status" value="1"/>
</dbReference>
<dbReference type="PANTHER" id="PTHR24166">
    <property type="entry name" value="ROLLING PEBBLES, ISOFORM B"/>
    <property type="match status" value="1"/>
</dbReference>